<organism evidence="2 3">
    <name type="scientific">Microcystis aeruginosa Ma_QC_B_20070730_S2</name>
    <dbReference type="NCBI Taxonomy" id="2486256"/>
    <lineage>
        <taxon>Bacteria</taxon>
        <taxon>Bacillati</taxon>
        <taxon>Cyanobacteriota</taxon>
        <taxon>Cyanophyceae</taxon>
        <taxon>Oscillatoriophycideae</taxon>
        <taxon>Chroococcales</taxon>
        <taxon>Microcystaceae</taxon>
        <taxon>Microcystis</taxon>
    </lineage>
</organism>
<sequence>MIEVPNYISPQEYLAIERQSQIRHEYRRGLVYAMAGGTDNHDRIALNLLALVNLHFGDSTDCRFHSGNVKVNYQDQFYYYPDAFVTCDLRDRQDRYLKRYPKLIAEVLSPSTAAFDKGEKFQDYQQIETLEEYVLISQEIQRVECLRRNSLGIWETTIYETGDRVILPSINLELAIADLYRGID</sequence>
<dbReference type="InterPro" id="IPR012296">
    <property type="entry name" value="Nuclease_put_TT1808"/>
</dbReference>
<gene>
    <name evidence="2" type="ORF">EWV80_04930</name>
</gene>
<dbReference type="PANTHER" id="PTHR36558:SF1">
    <property type="entry name" value="RESTRICTION ENDONUCLEASE DOMAIN-CONTAINING PROTEIN-RELATED"/>
    <property type="match status" value="1"/>
</dbReference>
<keyword evidence="2" id="KW-0540">Nuclease</keyword>
<name>A0A552E300_MICAE</name>
<accession>A0A552E300</accession>
<evidence type="ECO:0000259" key="1">
    <source>
        <dbReference type="Pfam" id="PF05685"/>
    </source>
</evidence>
<dbReference type="Proteomes" id="UP000320551">
    <property type="component" value="Unassembled WGS sequence"/>
</dbReference>
<evidence type="ECO:0000313" key="2">
    <source>
        <dbReference type="EMBL" id="TRU28802.1"/>
    </source>
</evidence>
<dbReference type="SUPFAM" id="SSF52980">
    <property type="entry name" value="Restriction endonuclease-like"/>
    <property type="match status" value="1"/>
</dbReference>
<feature type="domain" description="Putative restriction endonuclease" evidence="1">
    <location>
        <begin position="11"/>
        <end position="175"/>
    </location>
</feature>
<proteinExistence type="predicted"/>
<dbReference type="EMBL" id="SFBK01000059">
    <property type="protein sequence ID" value="TRU28802.1"/>
    <property type="molecule type" value="Genomic_DNA"/>
</dbReference>
<dbReference type="PANTHER" id="PTHR36558">
    <property type="entry name" value="GLR1098 PROTEIN"/>
    <property type="match status" value="1"/>
</dbReference>
<dbReference type="AlphaFoldDB" id="A0A552E300"/>
<dbReference type="InterPro" id="IPR008538">
    <property type="entry name" value="Uma2"/>
</dbReference>
<dbReference type="Pfam" id="PF05685">
    <property type="entry name" value="Uma2"/>
    <property type="match status" value="1"/>
</dbReference>
<keyword evidence="2" id="KW-0378">Hydrolase</keyword>
<dbReference type="GO" id="GO:0004519">
    <property type="term" value="F:endonuclease activity"/>
    <property type="evidence" value="ECO:0007669"/>
    <property type="project" value="UniProtKB-KW"/>
</dbReference>
<dbReference type="InterPro" id="IPR011335">
    <property type="entry name" value="Restrct_endonuc-II-like"/>
</dbReference>
<protein>
    <submittedName>
        <fullName evidence="2">Uma2 family endonuclease</fullName>
    </submittedName>
</protein>
<keyword evidence="2" id="KW-0255">Endonuclease</keyword>
<comment type="caution">
    <text evidence="2">The sequence shown here is derived from an EMBL/GenBank/DDBJ whole genome shotgun (WGS) entry which is preliminary data.</text>
</comment>
<evidence type="ECO:0000313" key="3">
    <source>
        <dbReference type="Proteomes" id="UP000320551"/>
    </source>
</evidence>
<reference evidence="2 3" key="1">
    <citation type="submission" date="2019-01" db="EMBL/GenBank/DDBJ databases">
        <title>Coherence of Microcystis species and biogeography revealed through population genomics.</title>
        <authorList>
            <person name="Perez-Carrascal O.M."/>
            <person name="Terrat Y."/>
            <person name="Giani A."/>
            <person name="Fortin N."/>
            <person name="Tromas N."/>
            <person name="Shapiro B.J."/>
        </authorList>
    </citation>
    <scope>NUCLEOTIDE SEQUENCE [LARGE SCALE GENOMIC DNA]</scope>
    <source>
        <strain evidence="2">Ma_QC_B_20070730_S2</strain>
    </source>
</reference>
<dbReference type="Gene3D" id="3.90.1570.10">
    <property type="entry name" value="tt1808, chain A"/>
    <property type="match status" value="1"/>
</dbReference>
<dbReference type="CDD" id="cd06260">
    <property type="entry name" value="DUF820-like"/>
    <property type="match status" value="1"/>
</dbReference>